<name>A0A368JW69_9HYPH</name>
<organism evidence="1 2">
    <name type="scientific">Phyllobacterium salinisoli</name>
    <dbReference type="NCBI Taxonomy" id="1899321"/>
    <lineage>
        <taxon>Bacteria</taxon>
        <taxon>Pseudomonadati</taxon>
        <taxon>Pseudomonadota</taxon>
        <taxon>Alphaproteobacteria</taxon>
        <taxon>Hyphomicrobiales</taxon>
        <taxon>Phyllobacteriaceae</taxon>
        <taxon>Phyllobacterium</taxon>
    </lineage>
</organism>
<protein>
    <submittedName>
        <fullName evidence="1">Uncharacterized protein</fullName>
    </submittedName>
</protein>
<proteinExistence type="predicted"/>
<gene>
    <name evidence="1" type="ORF">DUT91_24380</name>
</gene>
<dbReference type="RefSeq" id="WP_210207972.1">
    <property type="nucleotide sequence ID" value="NZ_QOZG01000047.1"/>
</dbReference>
<keyword evidence="2" id="KW-1185">Reference proteome</keyword>
<accession>A0A368JW69</accession>
<reference evidence="1 2" key="1">
    <citation type="submission" date="2018-07" db="EMBL/GenBank/DDBJ databases">
        <title>The draft genome of Phyllobacterium salinisoli.</title>
        <authorList>
            <person name="Liu L."/>
            <person name="Li L."/>
            <person name="Zhang X."/>
            <person name="Liang L."/>
        </authorList>
    </citation>
    <scope>NUCLEOTIDE SEQUENCE [LARGE SCALE GENOMIC DNA]</scope>
    <source>
        <strain evidence="1 2">LLAN61</strain>
    </source>
</reference>
<evidence type="ECO:0000313" key="2">
    <source>
        <dbReference type="Proteomes" id="UP000253420"/>
    </source>
</evidence>
<dbReference type="Proteomes" id="UP000253420">
    <property type="component" value="Unassembled WGS sequence"/>
</dbReference>
<feature type="non-terminal residue" evidence="1">
    <location>
        <position position="1"/>
    </location>
</feature>
<evidence type="ECO:0000313" key="1">
    <source>
        <dbReference type="EMBL" id="RCS21397.1"/>
    </source>
</evidence>
<sequence length="72" mass="8031">PRFVDPDHLTHHSILLVVHPFAPSVFVEGAVKSESAKDSLRYLPAKRDGAAWEYILAHRPCRLLEKGALAET</sequence>
<dbReference type="EMBL" id="QOZG01000047">
    <property type="protein sequence ID" value="RCS21397.1"/>
    <property type="molecule type" value="Genomic_DNA"/>
</dbReference>
<dbReference type="AlphaFoldDB" id="A0A368JW69"/>
<comment type="caution">
    <text evidence="1">The sequence shown here is derived from an EMBL/GenBank/DDBJ whole genome shotgun (WGS) entry which is preliminary data.</text>
</comment>